<evidence type="ECO:0000313" key="2">
    <source>
        <dbReference type="Proteomes" id="UP001054821"/>
    </source>
</evidence>
<protein>
    <submittedName>
        <fullName evidence="1">Uncharacterized protein</fullName>
    </submittedName>
</protein>
<proteinExistence type="predicted"/>
<comment type="caution">
    <text evidence="1">The sequence shown here is derived from an EMBL/GenBank/DDBJ whole genome shotgun (WGS) entry which is preliminary data.</text>
</comment>
<sequence length="66" mass="7419">MSQYTTYIFNKCLTLAIPSDLRKVPLVDVAPTSCQSLNKREDCSAIRHQTSFRVSCKLISITPSLK</sequence>
<keyword evidence="2" id="KW-1185">Reference proteome</keyword>
<dbReference type="Proteomes" id="UP001054821">
    <property type="component" value="Chromosome 2"/>
</dbReference>
<accession>A0AAD4WM50</accession>
<dbReference type="AlphaFoldDB" id="A0AAD4WM50"/>
<organism evidence="1 2">
    <name type="scientific">Prunus dulcis</name>
    <name type="common">Almond</name>
    <name type="synonym">Amygdalus dulcis</name>
    <dbReference type="NCBI Taxonomy" id="3755"/>
    <lineage>
        <taxon>Eukaryota</taxon>
        <taxon>Viridiplantae</taxon>
        <taxon>Streptophyta</taxon>
        <taxon>Embryophyta</taxon>
        <taxon>Tracheophyta</taxon>
        <taxon>Spermatophyta</taxon>
        <taxon>Magnoliopsida</taxon>
        <taxon>eudicotyledons</taxon>
        <taxon>Gunneridae</taxon>
        <taxon>Pentapetalae</taxon>
        <taxon>rosids</taxon>
        <taxon>fabids</taxon>
        <taxon>Rosales</taxon>
        <taxon>Rosaceae</taxon>
        <taxon>Amygdaloideae</taxon>
        <taxon>Amygdaleae</taxon>
        <taxon>Prunus</taxon>
    </lineage>
</organism>
<gene>
    <name evidence="1" type="ORF">L3X38_013932</name>
</gene>
<reference evidence="1 2" key="1">
    <citation type="journal article" date="2022" name="G3 (Bethesda)">
        <title>Whole-genome sequence and methylome profiling of the almond [Prunus dulcis (Mill.) D.A. Webb] cultivar 'Nonpareil'.</title>
        <authorList>
            <person name="D'Amico-Willman K.M."/>
            <person name="Ouma W.Z."/>
            <person name="Meulia T."/>
            <person name="Sideli G.M."/>
            <person name="Gradziel T.M."/>
            <person name="Fresnedo-Ramirez J."/>
        </authorList>
    </citation>
    <scope>NUCLEOTIDE SEQUENCE [LARGE SCALE GENOMIC DNA]</scope>
    <source>
        <strain evidence="1">Clone GOH B32 T37-40</strain>
    </source>
</reference>
<name>A0AAD4WM50_PRUDU</name>
<dbReference type="EMBL" id="JAJFAZ020000002">
    <property type="protein sequence ID" value="KAI5346053.1"/>
    <property type="molecule type" value="Genomic_DNA"/>
</dbReference>
<evidence type="ECO:0000313" key="1">
    <source>
        <dbReference type="EMBL" id="KAI5346053.1"/>
    </source>
</evidence>